<evidence type="ECO:0000259" key="3">
    <source>
        <dbReference type="Pfam" id="PF02230"/>
    </source>
</evidence>
<gene>
    <name evidence="4" type="ORF">O6P32_09405</name>
</gene>
<reference evidence="4" key="1">
    <citation type="submission" date="2022-12" db="EMBL/GenBank/DDBJ databases">
        <title>Phocaeicola acetigenes sp. nov., isolated feces from a healthy human.</title>
        <authorList>
            <person name="Do H."/>
            <person name="Ha Y.B."/>
            <person name="Kim J.-S."/>
            <person name="Suh M.K."/>
            <person name="Kim H.S."/>
            <person name="Lee J.-S."/>
        </authorList>
    </citation>
    <scope>NUCLEOTIDE SEQUENCE</scope>
    <source>
        <strain evidence="4">KGMB11183</strain>
    </source>
</reference>
<dbReference type="GO" id="GO:0016787">
    <property type="term" value="F:hydrolase activity"/>
    <property type="evidence" value="ECO:0007669"/>
    <property type="project" value="UniProtKB-KW"/>
</dbReference>
<dbReference type="SUPFAM" id="SSF53474">
    <property type="entry name" value="alpha/beta-Hydrolases"/>
    <property type="match status" value="1"/>
</dbReference>
<dbReference type="Proteomes" id="UP001141933">
    <property type="component" value="Unassembled WGS sequence"/>
</dbReference>
<organism evidence="4 5">
    <name type="scientific">Phocaeicola acetigenes</name>
    <dbReference type="NCBI Taxonomy" id="3016083"/>
    <lineage>
        <taxon>Bacteria</taxon>
        <taxon>Pseudomonadati</taxon>
        <taxon>Bacteroidota</taxon>
        <taxon>Bacteroidia</taxon>
        <taxon>Bacteroidales</taxon>
        <taxon>Bacteroidaceae</taxon>
        <taxon>Phocaeicola</taxon>
    </lineage>
</organism>
<evidence type="ECO:0000256" key="1">
    <source>
        <dbReference type="ARBA" id="ARBA00022729"/>
    </source>
</evidence>
<evidence type="ECO:0000313" key="4">
    <source>
        <dbReference type="EMBL" id="MCZ8372921.1"/>
    </source>
</evidence>
<proteinExistence type="predicted"/>
<feature type="signal peptide" evidence="2">
    <location>
        <begin position="1"/>
        <end position="19"/>
    </location>
</feature>
<dbReference type="InterPro" id="IPR003140">
    <property type="entry name" value="PLipase/COase/thioEstase"/>
</dbReference>
<dbReference type="InterPro" id="IPR029058">
    <property type="entry name" value="AB_hydrolase_fold"/>
</dbReference>
<dbReference type="PANTHER" id="PTHR43037:SF1">
    <property type="entry name" value="BLL1128 PROTEIN"/>
    <property type="match status" value="1"/>
</dbReference>
<feature type="chain" id="PRO_5046782392" evidence="2">
    <location>
        <begin position="20"/>
        <end position="258"/>
    </location>
</feature>
<dbReference type="PANTHER" id="PTHR43037">
    <property type="entry name" value="UNNAMED PRODUCT-RELATED"/>
    <property type="match status" value="1"/>
</dbReference>
<comment type="caution">
    <text evidence="4">The sequence shown here is derived from an EMBL/GenBank/DDBJ whole genome shotgun (WGS) entry which is preliminary data.</text>
</comment>
<evidence type="ECO:0000313" key="5">
    <source>
        <dbReference type="Proteomes" id="UP001141933"/>
    </source>
</evidence>
<evidence type="ECO:0000256" key="2">
    <source>
        <dbReference type="SAM" id="SignalP"/>
    </source>
</evidence>
<feature type="domain" description="Phospholipase/carboxylesterase/thioesterase" evidence="3">
    <location>
        <begin position="53"/>
        <end position="241"/>
    </location>
</feature>
<dbReference type="RefSeq" id="WP_269878200.1">
    <property type="nucleotide sequence ID" value="NZ_JAPZVM010000007.1"/>
</dbReference>
<keyword evidence="5" id="KW-1185">Reference proteome</keyword>
<keyword evidence="1 2" id="KW-0732">Signal</keyword>
<dbReference type="Pfam" id="PF02230">
    <property type="entry name" value="Abhydrolase_2"/>
    <property type="match status" value="1"/>
</dbReference>
<protein>
    <submittedName>
        <fullName evidence="4">Alpha/beta fold hydrolase</fullName>
    </submittedName>
</protein>
<keyword evidence="4" id="KW-0378">Hydrolase</keyword>
<accession>A0ABT4PIN4</accession>
<dbReference type="Gene3D" id="3.40.50.1820">
    <property type="entry name" value="alpha/beta hydrolase"/>
    <property type="match status" value="1"/>
</dbReference>
<sequence>MKRNFILTVCFLLSLCVNAQDKMGGFEKKVYVSEAGDTLRYRLLLPENYDENKCYPLVLFLHGAGERGCDNEKQLFHGGQMWLNPVNRENYPAFVLAPQCPDSCYWAYGTRPVSFVPEEMPLSTDDVQITKLLKGLLDSYLSLPQVDKKRVYVMGLSMGGMATFDLVSRYPDVFAAAIPICGIVNPSRLAVAKKVKFRIFHGDADDVVPVIGSRSAYKALKKAGAKVEYIEFPGCGHASWHPAFNYPDFMKWLFSQKK</sequence>
<dbReference type="InterPro" id="IPR050955">
    <property type="entry name" value="Plant_Biomass_Hydrol_Est"/>
</dbReference>
<name>A0ABT4PIN4_9BACT</name>
<dbReference type="EMBL" id="JAPZVM010000007">
    <property type="protein sequence ID" value="MCZ8372921.1"/>
    <property type="molecule type" value="Genomic_DNA"/>
</dbReference>